<name>A0A1Y1JLH0_PLAGO</name>
<dbReference type="GO" id="GO:0008841">
    <property type="term" value="F:dihydrofolate synthase activity"/>
    <property type="evidence" value="ECO:0007669"/>
    <property type="project" value="TreeGrafter"/>
</dbReference>
<comment type="caution">
    <text evidence="7">The sequence shown here is derived from an EMBL/GenBank/DDBJ whole genome shotgun (WGS) entry which is preliminary data.</text>
</comment>
<evidence type="ECO:0000256" key="5">
    <source>
        <dbReference type="ARBA" id="ARBA00022840"/>
    </source>
</evidence>
<dbReference type="RefSeq" id="XP_028544904.1">
    <property type="nucleotide sequence ID" value="XM_028689103.1"/>
</dbReference>
<keyword evidence="5" id="KW-0067">ATP-binding</keyword>
<evidence type="ECO:0000256" key="4">
    <source>
        <dbReference type="ARBA" id="ARBA00022741"/>
    </source>
</evidence>
<dbReference type="InterPro" id="IPR018109">
    <property type="entry name" value="Folylpolyglutamate_synth_CS"/>
</dbReference>
<dbReference type="PANTHER" id="PTHR11136:SF0">
    <property type="entry name" value="DIHYDROFOLATE SYNTHETASE-RELATED"/>
    <property type="match status" value="1"/>
</dbReference>
<dbReference type="GO" id="GO:0005829">
    <property type="term" value="C:cytosol"/>
    <property type="evidence" value="ECO:0007669"/>
    <property type="project" value="TreeGrafter"/>
</dbReference>
<dbReference type="InterPro" id="IPR036565">
    <property type="entry name" value="Mur-like_cat_sf"/>
</dbReference>
<evidence type="ECO:0000313" key="8">
    <source>
        <dbReference type="Proteomes" id="UP000195521"/>
    </source>
</evidence>
<dbReference type="GO" id="GO:0005524">
    <property type="term" value="F:ATP binding"/>
    <property type="evidence" value="ECO:0007669"/>
    <property type="project" value="UniProtKB-KW"/>
</dbReference>
<dbReference type="Gene3D" id="3.40.1190.10">
    <property type="entry name" value="Mur-like, catalytic domain"/>
    <property type="match status" value="1"/>
</dbReference>
<dbReference type="PANTHER" id="PTHR11136">
    <property type="entry name" value="FOLYLPOLYGLUTAMATE SYNTHASE-RELATED"/>
    <property type="match status" value="1"/>
</dbReference>
<dbReference type="GeneID" id="39749052"/>
<dbReference type="GO" id="GO:0046872">
    <property type="term" value="F:metal ion binding"/>
    <property type="evidence" value="ECO:0007669"/>
    <property type="project" value="UniProtKB-KW"/>
</dbReference>
<keyword evidence="2" id="KW-0436">Ligase</keyword>
<dbReference type="PROSITE" id="PS01012">
    <property type="entry name" value="FOLYLPOLYGLU_SYNT_2"/>
    <property type="match status" value="1"/>
</dbReference>
<dbReference type="InterPro" id="IPR036615">
    <property type="entry name" value="Mur_ligase_C_dom_sf"/>
</dbReference>
<keyword evidence="6" id="KW-0460">Magnesium</keyword>
<dbReference type="GO" id="GO:0005739">
    <property type="term" value="C:mitochondrion"/>
    <property type="evidence" value="ECO:0007669"/>
    <property type="project" value="TreeGrafter"/>
</dbReference>
<evidence type="ECO:0000256" key="6">
    <source>
        <dbReference type="ARBA" id="ARBA00022842"/>
    </source>
</evidence>
<keyword evidence="4" id="KW-0547">Nucleotide-binding</keyword>
<dbReference type="SUPFAM" id="SSF53244">
    <property type="entry name" value="MurD-like peptide ligases, peptide-binding domain"/>
    <property type="match status" value="1"/>
</dbReference>
<reference evidence="8" key="1">
    <citation type="submission" date="2017-04" db="EMBL/GenBank/DDBJ databases">
        <title>Plasmodium gonderi genome.</title>
        <authorList>
            <person name="Arisue N."/>
            <person name="Honma H."/>
            <person name="Kawai S."/>
            <person name="Tougan T."/>
            <person name="Tanabe K."/>
            <person name="Horii T."/>
        </authorList>
    </citation>
    <scope>NUCLEOTIDE SEQUENCE [LARGE SCALE GENOMIC DNA]</scope>
    <source>
        <strain evidence="8">ATCC 30045</strain>
    </source>
</reference>
<dbReference type="OMA" id="KGTTCAK"/>
<keyword evidence="8" id="KW-1185">Reference proteome</keyword>
<dbReference type="SUPFAM" id="SSF53623">
    <property type="entry name" value="MurD-like peptide ligases, catalytic domain"/>
    <property type="match status" value="1"/>
</dbReference>
<evidence type="ECO:0000256" key="2">
    <source>
        <dbReference type="ARBA" id="ARBA00022598"/>
    </source>
</evidence>
<accession>A0A1Y1JLH0</accession>
<dbReference type="InterPro" id="IPR001645">
    <property type="entry name" value="Folylpolyglutamate_synth"/>
</dbReference>
<proteinExistence type="inferred from homology"/>
<dbReference type="EMBL" id="BDQF01000013">
    <property type="protein sequence ID" value="GAW82315.1"/>
    <property type="molecule type" value="Genomic_DNA"/>
</dbReference>
<dbReference type="NCBIfam" id="TIGR01499">
    <property type="entry name" value="folC"/>
    <property type="match status" value="1"/>
</dbReference>
<evidence type="ECO:0000256" key="1">
    <source>
        <dbReference type="ARBA" id="ARBA00008276"/>
    </source>
</evidence>
<dbReference type="OrthoDB" id="5212574at2759"/>
<comment type="similarity">
    <text evidence="1">Belongs to the folylpolyglutamate synthase family.</text>
</comment>
<gene>
    <name evidence="7" type="ORF">PGO_123130</name>
</gene>
<evidence type="ECO:0000313" key="7">
    <source>
        <dbReference type="EMBL" id="GAW82315.1"/>
    </source>
</evidence>
<dbReference type="GO" id="GO:0004326">
    <property type="term" value="F:tetrahydrofolylpolyglutamate synthase activity"/>
    <property type="evidence" value="ECO:0007669"/>
    <property type="project" value="InterPro"/>
</dbReference>
<dbReference type="FunFam" id="3.40.1190.10:FF:000015">
    <property type="entry name" value="Dihydrofolate synthase/folylpolyglutamate synthase"/>
    <property type="match status" value="1"/>
</dbReference>
<dbReference type="AlphaFoldDB" id="A0A1Y1JLH0"/>
<protein>
    <submittedName>
        <fullName evidence="7">Dihydrofolate synthase/folylpolyglutamate synthase</fullName>
    </submittedName>
</protein>
<keyword evidence="3" id="KW-0479">Metal-binding</keyword>
<organism evidence="7 8">
    <name type="scientific">Plasmodium gonderi</name>
    <dbReference type="NCBI Taxonomy" id="77519"/>
    <lineage>
        <taxon>Eukaryota</taxon>
        <taxon>Sar</taxon>
        <taxon>Alveolata</taxon>
        <taxon>Apicomplexa</taxon>
        <taxon>Aconoidasida</taxon>
        <taxon>Haemosporida</taxon>
        <taxon>Plasmodiidae</taxon>
        <taxon>Plasmodium</taxon>
        <taxon>Plasmodium (Plasmodium)</taxon>
    </lineage>
</organism>
<dbReference type="Gene3D" id="3.90.190.20">
    <property type="entry name" value="Mur ligase, C-terminal domain"/>
    <property type="match status" value="1"/>
</dbReference>
<sequence>MENLEDEGEEEVKTYMGCLAKLYKSHSLKLGLDRTKLLSDCFENPCDNYKTVHVAGTNGKGSVCFKIYVCLKLRNYKVGLFSSPHIFSLRERIKINDEPISESDLIHFVNKVFKKAKKINVNPTFFEIMTIVAYLYFSFKRVDYAIIETGIGGRLDATNILKKPELIIITSIGYDHLHLLGAELKHICKEKIGIFKKDSRVLIGPTVSIYKDVFTKATQMNCTLKVIPPDPRGESFNEENSRIAIEALNMLNIKVSSDSFLKSIITIKPPLRIQYLAPEQIEHIKNKYTKQSNFNPTNATFTNTDSYPHALILDAGHNETAIDRLCRDINCFHKGKSIRVCVSVTKPRNLSIFQPIIAHFQGVLKDIFYLPSLNERTYDFEEILDMLKNDSQISDELRVLVLSSAEKVVHWITADRKDKSNDANRTDQLYTRGSTIPIIVKNAFLECCNDNSILLICGTFFIFNEVLNAFDIYSDMQDALSMNEPSII</sequence>
<evidence type="ECO:0000256" key="3">
    <source>
        <dbReference type="ARBA" id="ARBA00022723"/>
    </source>
</evidence>
<dbReference type="Proteomes" id="UP000195521">
    <property type="component" value="Unassembled WGS sequence"/>
</dbReference>